<comment type="similarity">
    <text evidence="1">Belongs to the DEAD box helicase family. DEAH subfamily.</text>
</comment>
<dbReference type="FunFam" id="1.20.120.1080:FF:000002">
    <property type="entry name" value="Putative ATP-dependent RNA helicase DHX36"/>
    <property type="match status" value="1"/>
</dbReference>
<reference evidence="18 19" key="1">
    <citation type="journal article" date="2011" name="Genome Biol. Evol.">
        <title>Integration of the genetic map and genome assembly of fugu facilitates insights into distinct features of genome evolution in teleosts and mammals.</title>
        <authorList>
            <person name="Kai W."/>
            <person name="Kikuchi K."/>
            <person name="Tohari S."/>
            <person name="Chew A.K."/>
            <person name="Tay A."/>
            <person name="Fujiwara A."/>
            <person name="Hosoya S."/>
            <person name="Suetake H."/>
            <person name="Naruse K."/>
            <person name="Brenner S."/>
            <person name="Suzuki Y."/>
            <person name="Venkatesh B."/>
        </authorList>
    </citation>
    <scope>NUCLEOTIDE SEQUENCE [LARGE SCALE GENOMIC DNA]</scope>
</reference>
<feature type="domain" description="Helicase C-terminal" evidence="17">
    <location>
        <begin position="710"/>
        <end position="890"/>
    </location>
</feature>
<evidence type="ECO:0000313" key="19">
    <source>
        <dbReference type="Proteomes" id="UP000005226"/>
    </source>
</evidence>
<dbReference type="InterPro" id="IPR011709">
    <property type="entry name" value="DEAD-box_helicase_OB_fold"/>
</dbReference>
<dbReference type="Proteomes" id="UP000005226">
    <property type="component" value="Chromosome 18"/>
</dbReference>
<dbReference type="Pfam" id="PF21010">
    <property type="entry name" value="HA2_C"/>
    <property type="match status" value="1"/>
</dbReference>
<feature type="region of interest" description="Disordered" evidence="13">
    <location>
        <begin position="231"/>
        <end position="254"/>
    </location>
</feature>
<keyword evidence="10" id="KW-0175">Coiled coil</keyword>
<feature type="region of interest" description="Disordered" evidence="13">
    <location>
        <begin position="343"/>
        <end position="378"/>
    </location>
</feature>
<evidence type="ECO:0000256" key="7">
    <source>
        <dbReference type="ARBA" id="ARBA00022806"/>
    </source>
</evidence>
<dbReference type="SUPFAM" id="SSF52540">
    <property type="entry name" value="P-loop containing nucleoside triphosphate hydrolases"/>
    <property type="match status" value="1"/>
</dbReference>
<dbReference type="Pfam" id="PF00642">
    <property type="entry name" value="zf-CCCH"/>
    <property type="match status" value="1"/>
</dbReference>
<gene>
    <name evidence="18" type="primary">dhx57</name>
</gene>
<accession>H2T7R6</accession>
<dbReference type="SMART" id="SM00490">
    <property type="entry name" value="HELICc"/>
    <property type="match status" value="1"/>
</dbReference>
<dbReference type="PROSITE" id="PS51192">
    <property type="entry name" value="HELICASE_ATP_BIND_1"/>
    <property type="match status" value="1"/>
</dbReference>
<dbReference type="InterPro" id="IPR001650">
    <property type="entry name" value="Helicase_C-like"/>
</dbReference>
<evidence type="ECO:0000256" key="4">
    <source>
        <dbReference type="ARBA" id="ARBA00022741"/>
    </source>
</evidence>
<feature type="domain" description="Helicase ATP-binding" evidence="16">
    <location>
        <begin position="443"/>
        <end position="599"/>
    </location>
</feature>
<dbReference type="Pfam" id="PF05773">
    <property type="entry name" value="RWD"/>
    <property type="match status" value="1"/>
</dbReference>
<dbReference type="OMA" id="PERVYVQ"/>
<dbReference type="FunFam" id="3.40.50.300:FF:000325">
    <property type="entry name" value="ATP-dependent RNA helicase DHX29"/>
    <property type="match status" value="1"/>
</dbReference>
<dbReference type="FunCoup" id="H2T7R6">
    <property type="interactions" value="654"/>
</dbReference>
<evidence type="ECO:0000256" key="12">
    <source>
        <dbReference type="PROSITE-ProRule" id="PRU00723"/>
    </source>
</evidence>
<dbReference type="CDD" id="cd23825">
    <property type="entry name" value="RWD_DHX57"/>
    <property type="match status" value="1"/>
</dbReference>
<evidence type="ECO:0000256" key="5">
    <source>
        <dbReference type="ARBA" id="ARBA00022771"/>
    </source>
</evidence>
<evidence type="ECO:0000256" key="1">
    <source>
        <dbReference type="ARBA" id="ARBA00008792"/>
    </source>
</evidence>
<dbReference type="InterPro" id="IPR015940">
    <property type="entry name" value="UBA"/>
</dbReference>
<dbReference type="Pfam" id="PF00271">
    <property type="entry name" value="Helicase_C"/>
    <property type="match status" value="1"/>
</dbReference>
<dbReference type="InterPro" id="IPR014001">
    <property type="entry name" value="Helicase_ATP-bd"/>
</dbReference>
<keyword evidence="9" id="KW-0067">ATP-binding</keyword>
<dbReference type="InterPro" id="IPR000571">
    <property type="entry name" value="Znf_CCCH"/>
</dbReference>
<reference evidence="18" key="3">
    <citation type="submission" date="2025-09" db="UniProtKB">
        <authorList>
            <consortium name="Ensembl"/>
        </authorList>
    </citation>
    <scope>IDENTIFICATION</scope>
</reference>
<keyword evidence="5 12" id="KW-0863">Zinc-finger</keyword>
<proteinExistence type="inferred from homology"/>
<dbReference type="eggNOG" id="KOG0920">
    <property type="taxonomic scope" value="Eukaryota"/>
</dbReference>
<dbReference type="PROSITE" id="PS50030">
    <property type="entry name" value="UBA"/>
    <property type="match status" value="1"/>
</dbReference>
<name>H2T7R6_TAKRU</name>
<dbReference type="InterPro" id="IPR048333">
    <property type="entry name" value="HA2_WH"/>
</dbReference>
<dbReference type="Gene3D" id="1.20.120.1080">
    <property type="match status" value="1"/>
</dbReference>
<dbReference type="GO" id="GO:0016787">
    <property type="term" value="F:hydrolase activity"/>
    <property type="evidence" value="ECO:0007669"/>
    <property type="project" value="UniProtKB-KW"/>
</dbReference>
<dbReference type="CDD" id="cd18791">
    <property type="entry name" value="SF2_C_RHA"/>
    <property type="match status" value="1"/>
</dbReference>
<evidence type="ECO:0000256" key="6">
    <source>
        <dbReference type="ARBA" id="ARBA00022801"/>
    </source>
</evidence>
<protein>
    <recommendedName>
        <fullName evidence="2">RNA helicase</fullName>
        <ecNumber evidence="2">3.6.4.13</ecNumber>
    </recommendedName>
</protein>
<dbReference type="PROSITE" id="PS50103">
    <property type="entry name" value="ZF_C3H1"/>
    <property type="match status" value="1"/>
</dbReference>
<dbReference type="PANTHER" id="PTHR18934">
    <property type="entry name" value="ATP-DEPENDENT RNA HELICASE"/>
    <property type="match status" value="1"/>
</dbReference>
<dbReference type="InParanoid" id="H2T7R6"/>
<dbReference type="GO" id="GO:0003723">
    <property type="term" value="F:RNA binding"/>
    <property type="evidence" value="ECO:0007669"/>
    <property type="project" value="TreeGrafter"/>
</dbReference>
<dbReference type="GO" id="GO:0008270">
    <property type="term" value="F:zinc ion binding"/>
    <property type="evidence" value="ECO:0007669"/>
    <property type="project" value="UniProtKB-KW"/>
</dbReference>
<keyword evidence="7" id="KW-0347">Helicase</keyword>
<keyword evidence="19" id="KW-1185">Reference proteome</keyword>
<evidence type="ECO:0000259" key="14">
    <source>
        <dbReference type="PROSITE" id="PS50030"/>
    </source>
</evidence>
<feature type="region of interest" description="Disordered" evidence="13">
    <location>
        <begin position="1"/>
        <end position="71"/>
    </location>
</feature>
<feature type="compositionally biased region" description="Basic and acidic residues" evidence="13">
    <location>
        <begin position="26"/>
        <end position="36"/>
    </location>
</feature>
<evidence type="ECO:0000259" key="17">
    <source>
        <dbReference type="PROSITE" id="PS51194"/>
    </source>
</evidence>
<dbReference type="GO" id="GO:0005524">
    <property type="term" value="F:ATP binding"/>
    <property type="evidence" value="ECO:0007669"/>
    <property type="project" value="UniProtKB-KW"/>
</dbReference>
<evidence type="ECO:0000259" key="16">
    <source>
        <dbReference type="PROSITE" id="PS51192"/>
    </source>
</evidence>
<evidence type="ECO:0000256" key="2">
    <source>
        <dbReference type="ARBA" id="ARBA00012552"/>
    </source>
</evidence>
<comment type="catalytic activity">
    <reaction evidence="11">
        <text>ATP + H2O = ADP + phosphate + H(+)</text>
        <dbReference type="Rhea" id="RHEA:13065"/>
        <dbReference type="ChEBI" id="CHEBI:15377"/>
        <dbReference type="ChEBI" id="CHEBI:15378"/>
        <dbReference type="ChEBI" id="CHEBI:30616"/>
        <dbReference type="ChEBI" id="CHEBI:43474"/>
        <dbReference type="ChEBI" id="CHEBI:456216"/>
        <dbReference type="EC" id="3.6.4.13"/>
    </reaction>
</comment>
<dbReference type="SMART" id="SM00847">
    <property type="entry name" value="HA2"/>
    <property type="match status" value="1"/>
</dbReference>
<sequence>PDRISGSPLRPGKGRGGGSKGQGRGRGRDRDRDGKGGSKALPRSLASTRLWKKQDDGIRSESSSGPLQKIFMTNENQEQLKELLRDLQSQEYDETYGYGFDRERSKQALEAGGGEFGTTLEHLLLQVFCERYGQKAVCPRGLKEVPMDECLTHRQEEALALAAIYGERFSERIANAVWTVTLDLLFLPGSVVGQSGGARNRSAKTQKVCQFYMKGKGCRFGDKCKFKHQLPTKETPGAAPPDPKGPSQPGFSSYSPPEYELEIRFPKGNRYPFETPIVAFSTTDESVGAAARLSVSERLFGEALAAAESSEPVVYTLISLCEDEAVMRELLAVGHHKFSTPPPVLAAPLPSPGIAKGKSARSNEELDEREEEDEDQAVPVESESYVNLRKKTAHKLKLKLDNHLKESGKLCREFQRKMSSRRFTSMLEQRRKLPAWQESENILRVLEQSQVLVVTGMTGCGKTTQIPQFILDASLKGPAGQVANIICTQPRRISAISVAQRVAQERAEQLGNSVGYQIRLESVRSPATRLLYCTTGVLLRRLEGDAELGDIWNSLDFLLLVLKDLVVQRSDLKIILMSATLNAHLFSDYFYNCPSIHIPGRTFPVDQFFLEDAIAKTNYVLEDGSPYMRSGKPAVSSTSGRGTTGAREVVEDLGDDLWNFMSFCNKDFVKDSIPDKQLSLQELTLRYKDTKKSVLKTIAAMDLDKINMDLVENLLEWIVDGKHDYPPGAVLVFLPGLAEIKMLYEQLMSNRMFNNRGSKRCAVYPLHSTLSNEEQQAVFSCPPEGVTKIIISTNIAETSVTIDDVVYVIDSGKMKEKRYDATKSMESLEDTWVSRANALQRKGRAGRVASGVCFHLFTSHCFQHHLAEQQLPEIQRVPLEQLCLRIKILDVFSEQMLESVFSRLIEPPATESLDAAEQRLQDLGALTADEKLTPLGYHLACLPVDVRIGKLMLFGAIFRCLDPALTIAASLAFKSPFVSPWDKREEANEKKLAFALANSDHLALLQAYKGWCSAARNGYQAGFRYCRENFLSWRGLQEIASLKRQFAELLSDIGFIKEGLRARVIERLGSKGSDGVLEATGPEANLNSDNIRLMSAMLCAALYPNVVQVAPLRDQKRRLRPRVRHYNSPYLVYHEKVKTSRVFIRDCSMVSVYPLVLLGGGQVNMELHRGEFVISLDDGWIQFGASSHQVAELVKMLRWELDQLLEDKIRSPSMDLCSCPRGSRIIHMIVHLISTQ</sequence>
<evidence type="ECO:0000313" key="18">
    <source>
        <dbReference type="Ensembl" id="ENSTRUP00000020706.3"/>
    </source>
</evidence>
<feature type="zinc finger region" description="C3H1-type" evidence="12">
    <location>
        <begin position="203"/>
        <end position="231"/>
    </location>
</feature>
<dbReference type="HOGENOM" id="CLU_001832_4_3_1"/>
<dbReference type="GO" id="GO:0003724">
    <property type="term" value="F:RNA helicase activity"/>
    <property type="evidence" value="ECO:0007669"/>
    <property type="project" value="UniProtKB-EC"/>
</dbReference>
<dbReference type="PANTHER" id="PTHR18934:SF145">
    <property type="entry name" value="ATP-DEPENDENT RNA HELICASE DHX57-RELATED"/>
    <property type="match status" value="1"/>
</dbReference>
<evidence type="ECO:0000259" key="15">
    <source>
        <dbReference type="PROSITE" id="PS50103"/>
    </source>
</evidence>
<dbReference type="AlphaFoldDB" id="H2T7R6"/>
<dbReference type="InterPro" id="IPR006575">
    <property type="entry name" value="RWD_dom"/>
</dbReference>
<dbReference type="SMART" id="SM00356">
    <property type="entry name" value="ZnF_C3H1"/>
    <property type="match status" value="1"/>
</dbReference>
<feature type="compositionally biased region" description="Polar residues" evidence="13">
    <location>
        <begin position="60"/>
        <end position="71"/>
    </location>
</feature>
<evidence type="ECO:0000256" key="9">
    <source>
        <dbReference type="ARBA" id="ARBA00022840"/>
    </source>
</evidence>
<evidence type="ECO:0000256" key="3">
    <source>
        <dbReference type="ARBA" id="ARBA00022723"/>
    </source>
</evidence>
<dbReference type="Ensembl" id="ENSTRUT00000020792.3">
    <property type="protein sequence ID" value="ENSTRUP00000020706.3"/>
    <property type="gene ID" value="ENSTRUG00000008277.3"/>
</dbReference>
<dbReference type="InterPro" id="IPR036855">
    <property type="entry name" value="Znf_CCCH_sf"/>
</dbReference>
<feature type="compositionally biased region" description="Gly residues" evidence="13">
    <location>
        <begin position="14"/>
        <end position="24"/>
    </location>
</feature>
<dbReference type="Pfam" id="PF26026">
    <property type="entry name" value="RNA_hel_CTD"/>
    <property type="match status" value="1"/>
</dbReference>
<feature type="compositionally biased region" description="Low complexity" evidence="13">
    <location>
        <begin position="1"/>
        <end position="11"/>
    </location>
</feature>
<dbReference type="GeneTree" id="ENSGT00940000156883"/>
<feature type="compositionally biased region" description="Acidic residues" evidence="13">
    <location>
        <begin position="365"/>
        <end position="376"/>
    </location>
</feature>
<dbReference type="SUPFAM" id="SSF90229">
    <property type="entry name" value="CCCH zinc finger"/>
    <property type="match status" value="1"/>
</dbReference>
<keyword evidence="6" id="KW-0378">Hydrolase</keyword>
<keyword evidence="4" id="KW-0547">Nucleotide-binding</keyword>
<evidence type="ECO:0000256" key="10">
    <source>
        <dbReference type="ARBA" id="ARBA00023054"/>
    </source>
</evidence>
<dbReference type="InterPro" id="IPR059023">
    <property type="entry name" value="RNA_hel_CTD"/>
</dbReference>
<feature type="domain" description="C3H1-type" evidence="15">
    <location>
        <begin position="203"/>
        <end position="231"/>
    </location>
</feature>
<evidence type="ECO:0000256" key="8">
    <source>
        <dbReference type="ARBA" id="ARBA00022833"/>
    </source>
</evidence>
<dbReference type="Gene3D" id="3.40.50.300">
    <property type="entry name" value="P-loop containing nucleotide triphosphate hydrolases"/>
    <property type="match status" value="2"/>
</dbReference>
<feature type="domain" description="UBA" evidence="14">
    <location>
        <begin position="86"/>
        <end position="126"/>
    </location>
</feature>
<dbReference type="STRING" id="31033.ENSTRUP00000020706"/>
<reference evidence="18" key="2">
    <citation type="submission" date="2025-08" db="UniProtKB">
        <authorList>
            <consortium name="Ensembl"/>
        </authorList>
    </citation>
    <scope>IDENTIFICATION</scope>
</reference>
<keyword evidence="3 12" id="KW-0479">Metal-binding</keyword>
<dbReference type="EC" id="3.6.4.13" evidence="2"/>
<dbReference type="InterPro" id="IPR027417">
    <property type="entry name" value="P-loop_NTPase"/>
</dbReference>
<dbReference type="InterPro" id="IPR007502">
    <property type="entry name" value="Helicase-assoc_dom"/>
</dbReference>
<evidence type="ECO:0000256" key="13">
    <source>
        <dbReference type="SAM" id="MobiDB-lite"/>
    </source>
</evidence>
<dbReference type="Gene3D" id="4.10.1000.10">
    <property type="entry name" value="Zinc finger, CCCH-type"/>
    <property type="match status" value="1"/>
</dbReference>
<dbReference type="Pfam" id="PF04408">
    <property type="entry name" value="WHD_HA2"/>
    <property type="match status" value="1"/>
</dbReference>
<dbReference type="Pfam" id="PF07717">
    <property type="entry name" value="OB_NTP_bind"/>
    <property type="match status" value="1"/>
</dbReference>
<organism evidence="18 19">
    <name type="scientific">Takifugu rubripes</name>
    <name type="common">Japanese pufferfish</name>
    <name type="synonym">Fugu rubripes</name>
    <dbReference type="NCBI Taxonomy" id="31033"/>
    <lineage>
        <taxon>Eukaryota</taxon>
        <taxon>Metazoa</taxon>
        <taxon>Chordata</taxon>
        <taxon>Craniata</taxon>
        <taxon>Vertebrata</taxon>
        <taxon>Euteleostomi</taxon>
        <taxon>Actinopterygii</taxon>
        <taxon>Neopterygii</taxon>
        <taxon>Teleostei</taxon>
        <taxon>Neoteleostei</taxon>
        <taxon>Acanthomorphata</taxon>
        <taxon>Eupercaria</taxon>
        <taxon>Tetraodontiformes</taxon>
        <taxon>Tetradontoidea</taxon>
        <taxon>Tetraodontidae</taxon>
        <taxon>Takifugu</taxon>
    </lineage>
</organism>
<evidence type="ECO:0000256" key="11">
    <source>
        <dbReference type="ARBA" id="ARBA00047984"/>
    </source>
</evidence>
<dbReference type="SMART" id="SM00487">
    <property type="entry name" value="DEXDc"/>
    <property type="match status" value="1"/>
</dbReference>
<dbReference type="PROSITE" id="PS51194">
    <property type="entry name" value="HELICASE_CTER"/>
    <property type="match status" value="1"/>
</dbReference>
<keyword evidence="8 12" id="KW-0862">Zinc</keyword>